<dbReference type="Gramene" id="RZC74091">
    <property type="protein sequence ID" value="RZC74091"/>
    <property type="gene ID" value="C5167_049569"/>
</dbReference>
<dbReference type="PANTHER" id="PTHR23272">
    <property type="entry name" value="BED FINGER-RELATED"/>
    <property type="match status" value="1"/>
</dbReference>
<evidence type="ECO:0000313" key="3">
    <source>
        <dbReference type="EMBL" id="RZC74091.1"/>
    </source>
</evidence>
<evidence type="ECO:0000313" key="4">
    <source>
        <dbReference type="Proteomes" id="UP000316621"/>
    </source>
</evidence>
<protein>
    <recommendedName>
        <fullName evidence="2">HAT C-terminal dimerisation domain-containing protein</fullName>
    </recommendedName>
</protein>
<dbReference type="AlphaFoldDB" id="A0A4Y7KPK2"/>
<dbReference type="EMBL" id="CM010722">
    <property type="protein sequence ID" value="RZC74091.1"/>
    <property type="molecule type" value="Genomic_DNA"/>
</dbReference>
<dbReference type="OMA" id="PELEWDC"/>
<evidence type="ECO:0000256" key="1">
    <source>
        <dbReference type="SAM" id="MobiDB-lite"/>
    </source>
</evidence>
<name>A0A4Y7KPK2_PAPSO</name>
<accession>A0A4Y7KPK2</accession>
<dbReference type="GO" id="GO:0046983">
    <property type="term" value="F:protein dimerization activity"/>
    <property type="evidence" value="ECO:0007669"/>
    <property type="project" value="InterPro"/>
</dbReference>
<evidence type="ECO:0000259" key="2">
    <source>
        <dbReference type="Pfam" id="PF05699"/>
    </source>
</evidence>
<gene>
    <name evidence="3" type="ORF">C5167_049569</name>
</gene>
<dbReference type="InterPro" id="IPR008906">
    <property type="entry name" value="HATC_C_dom"/>
</dbReference>
<proteinExistence type="predicted"/>
<feature type="domain" description="HAT C-terminal dimerisation" evidence="2">
    <location>
        <begin position="76"/>
        <end position="164"/>
    </location>
</feature>
<dbReference type="SUPFAM" id="SSF53098">
    <property type="entry name" value="Ribonuclease H-like"/>
    <property type="match status" value="1"/>
</dbReference>
<dbReference type="PANTHER" id="PTHR23272:SF161">
    <property type="entry name" value="ZINC FINGER BED DOMAIN-CONTAINING PROTEIN RICESLEEPER 1-LIKE"/>
    <property type="match status" value="1"/>
</dbReference>
<dbReference type="STRING" id="3469.A0A4Y7KPK2"/>
<dbReference type="InterPro" id="IPR012337">
    <property type="entry name" value="RNaseH-like_sf"/>
</dbReference>
<keyword evidence="4" id="KW-1185">Reference proteome</keyword>
<dbReference type="Pfam" id="PF05699">
    <property type="entry name" value="Dimer_Tnp_hAT"/>
    <property type="match status" value="1"/>
</dbReference>
<organism evidence="3 4">
    <name type="scientific">Papaver somniferum</name>
    <name type="common">Opium poppy</name>
    <dbReference type="NCBI Taxonomy" id="3469"/>
    <lineage>
        <taxon>Eukaryota</taxon>
        <taxon>Viridiplantae</taxon>
        <taxon>Streptophyta</taxon>
        <taxon>Embryophyta</taxon>
        <taxon>Tracheophyta</taxon>
        <taxon>Spermatophyta</taxon>
        <taxon>Magnoliopsida</taxon>
        <taxon>Ranunculales</taxon>
        <taxon>Papaveraceae</taxon>
        <taxon>Papaveroideae</taxon>
        <taxon>Papaver</taxon>
    </lineage>
</organism>
<reference evidence="3 4" key="1">
    <citation type="journal article" date="2018" name="Science">
        <title>The opium poppy genome and morphinan production.</title>
        <authorList>
            <person name="Guo L."/>
            <person name="Winzer T."/>
            <person name="Yang X."/>
            <person name="Li Y."/>
            <person name="Ning Z."/>
            <person name="He Z."/>
            <person name="Teodor R."/>
            <person name="Lu Y."/>
            <person name="Bowser T.A."/>
            <person name="Graham I.A."/>
            <person name="Ye K."/>
        </authorList>
    </citation>
    <scope>NUCLEOTIDE SEQUENCE [LARGE SCALE GENOMIC DNA]</scope>
    <source>
        <strain evidence="4">cv. HN1</strain>
        <tissue evidence="3">Leaves</tissue>
    </source>
</reference>
<dbReference type="Proteomes" id="UP000316621">
    <property type="component" value="Chromosome 8"/>
</dbReference>
<feature type="region of interest" description="Disordered" evidence="1">
    <location>
        <begin position="1"/>
        <end position="49"/>
    </location>
</feature>
<sequence>MVEITEVMSMRPPIPSQDASKFVRRRASAVASLPPPPPPSSQPEVRESMKRKRTSWVWGHFKKSVDEAVEDFDKSEVERYLSEQIYSSTKDKKEGSNFDILTWWKNNAARFDILSLIARDILVIPVSSVASESAFSTGKRILGHFGSSLRPRTVEALILLQNWLRTPIDMDPSTLEAEEKEDDVLESDLFGDLSVYSVIVDDD</sequence>